<dbReference type="GO" id="GO:0016887">
    <property type="term" value="F:ATP hydrolysis activity"/>
    <property type="evidence" value="ECO:0007669"/>
    <property type="project" value="InterPro"/>
</dbReference>
<keyword evidence="5" id="KW-1185">Reference proteome</keyword>
<dbReference type="Proteomes" id="UP000309016">
    <property type="component" value="Chromosome"/>
</dbReference>
<dbReference type="PROSITE" id="PS50893">
    <property type="entry name" value="ABC_TRANSPORTER_2"/>
    <property type="match status" value="1"/>
</dbReference>
<dbReference type="PANTHER" id="PTHR43158">
    <property type="entry name" value="SKFA PEPTIDE EXPORT ATP-BINDING PROTEIN SKFE"/>
    <property type="match status" value="1"/>
</dbReference>
<dbReference type="PANTHER" id="PTHR43158:SF2">
    <property type="entry name" value="SKFA PEPTIDE EXPORT ATP-BINDING PROTEIN SKFE"/>
    <property type="match status" value="1"/>
</dbReference>
<dbReference type="OrthoDB" id="9801987at2"/>
<evidence type="ECO:0000313" key="5">
    <source>
        <dbReference type="Proteomes" id="UP000309016"/>
    </source>
</evidence>
<evidence type="ECO:0000313" key="4">
    <source>
        <dbReference type="EMBL" id="QCY68804.1"/>
    </source>
</evidence>
<dbReference type="AlphaFoldDB" id="A0A5B7WZT0"/>
<dbReference type="Gene3D" id="3.40.50.300">
    <property type="entry name" value="P-loop containing nucleotide triphosphate hydrolases"/>
    <property type="match status" value="1"/>
</dbReference>
<dbReference type="EMBL" id="CP040812">
    <property type="protein sequence ID" value="QCY68804.1"/>
    <property type="molecule type" value="Genomic_DNA"/>
</dbReference>
<dbReference type="Pfam" id="PF00005">
    <property type="entry name" value="ABC_tran"/>
    <property type="match status" value="1"/>
</dbReference>
<dbReference type="InterPro" id="IPR003593">
    <property type="entry name" value="AAA+_ATPase"/>
</dbReference>
<protein>
    <submittedName>
        <fullName evidence="4">ATP-binding cassette domain-containing protein</fullName>
    </submittedName>
</protein>
<keyword evidence="2 4" id="KW-0067">ATP-binding</keyword>
<accession>A0A5B7WZT0</accession>
<gene>
    <name evidence="4" type="ORF">FHG64_04990</name>
</gene>
<organism evidence="4 5">
    <name type="scientific">Antarcticibacterium flavum</name>
    <dbReference type="NCBI Taxonomy" id="2058175"/>
    <lineage>
        <taxon>Bacteria</taxon>
        <taxon>Pseudomonadati</taxon>
        <taxon>Bacteroidota</taxon>
        <taxon>Flavobacteriia</taxon>
        <taxon>Flavobacteriales</taxon>
        <taxon>Flavobacteriaceae</taxon>
        <taxon>Antarcticibacterium</taxon>
    </lineage>
</organism>
<feature type="domain" description="ABC transporter" evidence="3">
    <location>
        <begin position="3"/>
        <end position="215"/>
    </location>
</feature>
<dbReference type="SMART" id="SM00382">
    <property type="entry name" value="AAA"/>
    <property type="match status" value="1"/>
</dbReference>
<proteinExistence type="predicted"/>
<evidence type="ECO:0000259" key="3">
    <source>
        <dbReference type="PROSITE" id="PS50893"/>
    </source>
</evidence>
<dbReference type="GO" id="GO:0005524">
    <property type="term" value="F:ATP binding"/>
    <property type="evidence" value="ECO:0007669"/>
    <property type="project" value="UniProtKB-KW"/>
</dbReference>
<dbReference type="InterPro" id="IPR027417">
    <property type="entry name" value="P-loop_NTPase"/>
</dbReference>
<dbReference type="KEGG" id="afla:FHG64_04990"/>
<dbReference type="RefSeq" id="WP_139065389.1">
    <property type="nucleotide sequence ID" value="NZ_CP040812.1"/>
</dbReference>
<dbReference type="InterPro" id="IPR003439">
    <property type="entry name" value="ABC_transporter-like_ATP-bd"/>
</dbReference>
<evidence type="ECO:0000256" key="2">
    <source>
        <dbReference type="ARBA" id="ARBA00022840"/>
    </source>
</evidence>
<dbReference type="SUPFAM" id="SSF52540">
    <property type="entry name" value="P-loop containing nucleoside triphosphate hydrolases"/>
    <property type="match status" value="1"/>
</dbReference>
<evidence type="ECO:0000256" key="1">
    <source>
        <dbReference type="ARBA" id="ARBA00022741"/>
    </source>
</evidence>
<name>A0A5B7WZT0_9FLAO</name>
<reference evidence="4 5" key="1">
    <citation type="submission" date="2019-06" db="EMBL/GenBank/DDBJ databases">
        <title>Complete genome sequence of Antarcticibacterium flavum KCTC 52984T from an Antarctic marine sediment.</title>
        <authorList>
            <person name="Lee Y.M."/>
            <person name="Shin S.C."/>
        </authorList>
    </citation>
    <scope>NUCLEOTIDE SEQUENCE [LARGE SCALE GENOMIC DNA]</scope>
    <source>
        <strain evidence="4 5">KCTC 52984</strain>
    </source>
</reference>
<sequence length="218" mass="25100">MYIEIDNIELGFGGKQLLNGVYLKAETGKITAVMGANGCGKSSLLNIIFGNLDPRHKLIRINSTPHLKPLFTYRGMVKYLPQHSFLPTHLKLSSIFKLYEVSWDEFTEEFSFFSEYYNSRITEVSGGERRIAETYLIIKSKAEVLLLDEPFTHLAPVYIETFRKILRQEAKQKAVIITDHLYSHIIDLADELYFINNGCTRLIKDPAELEQLNYLTSR</sequence>
<keyword evidence="1" id="KW-0547">Nucleotide-binding</keyword>